<dbReference type="SUPFAM" id="SSF52768">
    <property type="entry name" value="Arginase/deacetylase"/>
    <property type="match status" value="1"/>
</dbReference>
<evidence type="ECO:0000256" key="5">
    <source>
        <dbReference type="RuleBase" id="RU003684"/>
    </source>
</evidence>
<feature type="binding site" evidence="4">
    <location>
        <position position="220"/>
    </location>
    <ligand>
        <name>Mn(2+)</name>
        <dbReference type="ChEBI" id="CHEBI:29035"/>
        <label>1</label>
    </ligand>
</feature>
<keyword evidence="2 4" id="KW-0479">Metal-binding</keyword>
<dbReference type="InterPro" id="IPR006035">
    <property type="entry name" value="Ureohydrolase"/>
</dbReference>
<evidence type="ECO:0000256" key="2">
    <source>
        <dbReference type="ARBA" id="ARBA00022723"/>
    </source>
</evidence>
<accession>E1YD47</accession>
<protein>
    <recommendedName>
        <fullName evidence="7">Agmatinase</fullName>
    </recommendedName>
</protein>
<proteinExistence type="inferred from homology"/>
<feature type="binding site" evidence="4">
    <location>
        <position position="136"/>
    </location>
    <ligand>
        <name>Mn(2+)</name>
        <dbReference type="ChEBI" id="CHEBI:29035"/>
        <label>1</label>
    </ligand>
</feature>
<dbReference type="PIRSF" id="PIRSF036979">
    <property type="entry name" value="Arginase"/>
    <property type="match status" value="1"/>
</dbReference>
<dbReference type="AlphaFoldDB" id="E1YD47"/>
<name>E1YD47_9BACT</name>
<dbReference type="InterPro" id="IPR020855">
    <property type="entry name" value="Ureohydrolase_Mn_BS"/>
</dbReference>
<dbReference type="PROSITE" id="PS51409">
    <property type="entry name" value="ARGINASE_2"/>
    <property type="match status" value="1"/>
</dbReference>
<dbReference type="Pfam" id="PF00491">
    <property type="entry name" value="Arginase"/>
    <property type="match status" value="1"/>
</dbReference>
<feature type="binding site" evidence="4">
    <location>
        <position position="134"/>
    </location>
    <ligand>
        <name>Mn(2+)</name>
        <dbReference type="ChEBI" id="CHEBI:29035"/>
        <label>1</label>
    </ligand>
</feature>
<keyword evidence="3 5" id="KW-0378">Hydrolase</keyword>
<feature type="binding site" evidence="4">
    <location>
        <position position="218"/>
    </location>
    <ligand>
        <name>Mn(2+)</name>
        <dbReference type="ChEBI" id="CHEBI:29035"/>
        <label>1</label>
    </ligand>
</feature>
<evidence type="ECO:0000256" key="3">
    <source>
        <dbReference type="ARBA" id="ARBA00022801"/>
    </source>
</evidence>
<evidence type="ECO:0008006" key="7">
    <source>
        <dbReference type="Google" id="ProtNLM"/>
    </source>
</evidence>
<evidence type="ECO:0000313" key="6">
    <source>
        <dbReference type="EMBL" id="CBX28491.1"/>
    </source>
</evidence>
<evidence type="ECO:0000256" key="1">
    <source>
        <dbReference type="ARBA" id="ARBA00009227"/>
    </source>
</evidence>
<dbReference type="GO" id="GO:0033389">
    <property type="term" value="P:putrescine biosynthetic process from arginine, via agmatine"/>
    <property type="evidence" value="ECO:0007669"/>
    <property type="project" value="TreeGrafter"/>
</dbReference>
<reference evidence="6" key="1">
    <citation type="journal article" date="2011" name="Environ. Microbiol.">
        <title>Genomic insights into the metabolic potential of the polycyclic aromatic hydrocarbon degrading sulfate-reducing Deltaproteobacterium N47.</title>
        <authorList>
            <person name="Bergmann F."/>
            <person name="Selesi D."/>
            <person name="Weinmaier T."/>
            <person name="Tischler P."/>
            <person name="Rattei T."/>
            <person name="Meckenstock R.U."/>
        </authorList>
    </citation>
    <scope>NUCLEOTIDE SEQUENCE</scope>
</reference>
<sequence length="289" mass="32078">MKRKKYIYFGSNEVAPGNLADSKVVVLPLCYENAPSYGVGSKDGPYHILEASMQLESMDEETLINWEDIGIHTLKPLLPSNDPEKAVKEMEKAALAVLKKNKFLLSLGGDHAITIGPVMAAARIYPDIGVLQVDAHLDLRNSWNGSNYNHACVMRRIVDDVKIPVTQVGIRSFSPEEFEYIKKKKLKPFYAHNISPSDDSWIDKVIKTLPERVYMTIDLDGLDPSVIPGTGTPEPGGLSYRQLVKLIKAVGEKRKVIAADINELSKIEGFNVSEFTAAKIATKIFVYCL</sequence>
<dbReference type="PANTHER" id="PTHR11358">
    <property type="entry name" value="ARGINASE/AGMATINASE"/>
    <property type="match status" value="1"/>
</dbReference>
<evidence type="ECO:0000256" key="4">
    <source>
        <dbReference type="PIRSR" id="PIRSR036979-1"/>
    </source>
</evidence>
<dbReference type="Gene3D" id="3.40.800.10">
    <property type="entry name" value="Ureohydrolase domain"/>
    <property type="match status" value="1"/>
</dbReference>
<comment type="cofactor">
    <cofactor evidence="4">
        <name>Mn(2+)</name>
        <dbReference type="ChEBI" id="CHEBI:29035"/>
    </cofactor>
    <text evidence="4">Binds 2 manganese ions per subunit.</text>
</comment>
<dbReference type="InterPro" id="IPR005925">
    <property type="entry name" value="Agmatinase-rel"/>
</dbReference>
<dbReference type="PANTHER" id="PTHR11358:SF26">
    <property type="entry name" value="GUANIDINO ACID HYDROLASE, MITOCHONDRIAL"/>
    <property type="match status" value="1"/>
</dbReference>
<dbReference type="CDD" id="cd11593">
    <property type="entry name" value="Agmatinase-like_2"/>
    <property type="match status" value="1"/>
</dbReference>
<feature type="binding site" evidence="4">
    <location>
        <position position="138"/>
    </location>
    <ligand>
        <name>Mn(2+)</name>
        <dbReference type="ChEBI" id="CHEBI:29035"/>
        <label>1</label>
    </ligand>
</feature>
<dbReference type="EMBL" id="FR695868">
    <property type="protein sequence ID" value="CBX28491.1"/>
    <property type="molecule type" value="Genomic_DNA"/>
</dbReference>
<dbReference type="NCBIfam" id="TIGR01230">
    <property type="entry name" value="agmatinase"/>
    <property type="match status" value="1"/>
</dbReference>
<dbReference type="InterPro" id="IPR023696">
    <property type="entry name" value="Ureohydrolase_dom_sf"/>
</dbReference>
<comment type="similarity">
    <text evidence="1">Belongs to the arginase family. Agmatinase subfamily.</text>
</comment>
<dbReference type="PROSITE" id="PS01053">
    <property type="entry name" value="ARGINASE_1"/>
    <property type="match status" value="1"/>
</dbReference>
<feature type="binding site" evidence="4">
    <location>
        <position position="111"/>
    </location>
    <ligand>
        <name>Mn(2+)</name>
        <dbReference type="ChEBI" id="CHEBI:29035"/>
        <label>1</label>
    </ligand>
</feature>
<keyword evidence="4" id="KW-0464">Manganese</keyword>
<dbReference type="GO" id="GO:0008783">
    <property type="term" value="F:agmatinase activity"/>
    <property type="evidence" value="ECO:0007669"/>
    <property type="project" value="TreeGrafter"/>
</dbReference>
<gene>
    <name evidence="6" type="ORF">N47_G38150</name>
</gene>
<dbReference type="GO" id="GO:0046872">
    <property type="term" value="F:metal ion binding"/>
    <property type="evidence" value="ECO:0007669"/>
    <property type="project" value="UniProtKB-KW"/>
</dbReference>
<organism evidence="6">
    <name type="scientific">uncultured Desulfobacterium sp</name>
    <dbReference type="NCBI Taxonomy" id="201089"/>
    <lineage>
        <taxon>Bacteria</taxon>
        <taxon>Pseudomonadati</taxon>
        <taxon>Thermodesulfobacteriota</taxon>
        <taxon>Desulfobacteria</taxon>
        <taxon>Desulfobacterales</taxon>
        <taxon>Desulfobacteriaceae</taxon>
        <taxon>Desulfobacterium</taxon>
        <taxon>environmental samples</taxon>
    </lineage>
</organism>